<dbReference type="NCBIfam" id="TIGR01230">
    <property type="entry name" value="agmatinase"/>
    <property type="match status" value="1"/>
</dbReference>
<comment type="cofactor">
    <cofactor evidence="4">
        <name>Mn(2+)</name>
        <dbReference type="ChEBI" id="CHEBI:29035"/>
    </cofactor>
    <text evidence="4">Binds 2 manganese ions per subunit.</text>
</comment>
<name>A0A1J0VFE1_9GAMM</name>
<sequence>MAHDAAFFRPLGGSEVPRFAGRSTFMRLPQIEDPSEVDIALVGLPWDSGSTNRVGQRHGPREIRNNSTMMRLVHQASRIAPYDLCRIADLGDVPVNPIDIRDTLERTRKFYRQIHHAGAIPLTAGGDHLGTLPILRAIARDEPMALVQFDSHSDTNDTYFGDNPYTHGTPFRRAIEEGILDPKRMVQIGIRGSLYEASDLDWAREQGIRIIEIEEYFDLGPARVNAEIARVVGDVPTYVTFDVDALDPVYAPGTGTPEVGGFSTREAQQMIRGLRGLNLVGADVMEVSPPFDSSGITALTGATLMFELLCVLADAVSRRDT</sequence>
<dbReference type="Pfam" id="PF00491">
    <property type="entry name" value="Arginase"/>
    <property type="match status" value="1"/>
</dbReference>
<dbReference type="InterPro" id="IPR006035">
    <property type="entry name" value="Ureohydrolase"/>
</dbReference>
<dbReference type="GO" id="GO:0008783">
    <property type="term" value="F:agmatinase activity"/>
    <property type="evidence" value="ECO:0007669"/>
    <property type="project" value="TreeGrafter"/>
</dbReference>
<accession>A0A1J0VFE1</accession>
<evidence type="ECO:0000313" key="7">
    <source>
        <dbReference type="Proteomes" id="UP000181985"/>
    </source>
</evidence>
<keyword evidence="3 5" id="KW-0378">Hydrolase</keyword>
<feature type="binding site" evidence="4">
    <location>
        <position position="244"/>
    </location>
    <ligand>
        <name>Mn(2+)</name>
        <dbReference type="ChEBI" id="CHEBI:29035"/>
        <label>1</label>
    </ligand>
</feature>
<dbReference type="PROSITE" id="PS01053">
    <property type="entry name" value="ARGINASE_1"/>
    <property type="match status" value="1"/>
</dbReference>
<feature type="binding site" evidence="4">
    <location>
        <position position="128"/>
    </location>
    <ligand>
        <name>Mn(2+)</name>
        <dbReference type="ChEBI" id="CHEBI:29035"/>
        <label>1</label>
    </ligand>
</feature>
<dbReference type="OrthoDB" id="9789727at2"/>
<dbReference type="GO" id="GO:0033389">
    <property type="term" value="P:putrescine biosynthetic process from arginine, via agmatine"/>
    <property type="evidence" value="ECO:0007669"/>
    <property type="project" value="TreeGrafter"/>
</dbReference>
<dbReference type="KEGG" id="hsi:BOX17_06910"/>
<feature type="binding site" evidence="4">
    <location>
        <position position="242"/>
    </location>
    <ligand>
        <name>Mn(2+)</name>
        <dbReference type="ChEBI" id="CHEBI:29035"/>
        <label>1</label>
    </ligand>
</feature>
<evidence type="ECO:0000256" key="5">
    <source>
        <dbReference type="RuleBase" id="RU003684"/>
    </source>
</evidence>
<gene>
    <name evidence="6" type="ORF">BOX17_06910</name>
</gene>
<keyword evidence="4" id="KW-0464">Manganese</keyword>
<organism evidence="6 7">
    <name type="scientific">Halomonas aestuarii</name>
    <dbReference type="NCBI Taxonomy" id="1897729"/>
    <lineage>
        <taxon>Bacteria</taxon>
        <taxon>Pseudomonadati</taxon>
        <taxon>Pseudomonadota</taxon>
        <taxon>Gammaproteobacteria</taxon>
        <taxon>Oceanospirillales</taxon>
        <taxon>Halomonadaceae</taxon>
        <taxon>Halomonas</taxon>
    </lineage>
</organism>
<dbReference type="InterPro" id="IPR023696">
    <property type="entry name" value="Ureohydrolase_dom_sf"/>
</dbReference>
<evidence type="ECO:0000256" key="3">
    <source>
        <dbReference type="ARBA" id="ARBA00022801"/>
    </source>
</evidence>
<dbReference type="Gene3D" id="3.40.800.10">
    <property type="entry name" value="Ureohydrolase domain"/>
    <property type="match status" value="1"/>
</dbReference>
<protein>
    <submittedName>
        <fullName evidence="6">Agmatinase</fullName>
    </submittedName>
</protein>
<dbReference type="PIRSF" id="PIRSF036979">
    <property type="entry name" value="Arginase"/>
    <property type="match status" value="1"/>
</dbReference>
<keyword evidence="7" id="KW-1185">Reference proteome</keyword>
<feature type="binding site" evidence="4">
    <location>
        <position position="150"/>
    </location>
    <ligand>
        <name>Mn(2+)</name>
        <dbReference type="ChEBI" id="CHEBI:29035"/>
        <label>1</label>
    </ligand>
</feature>
<dbReference type="InterPro" id="IPR005925">
    <property type="entry name" value="Agmatinase-rel"/>
</dbReference>
<evidence type="ECO:0000313" key="6">
    <source>
        <dbReference type="EMBL" id="APE30706.1"/>
    </source>
</evidence>
<evidence type="ECO:0000256" key="1">
    <source>
        <dbReference type="ARBA" id="ARBA00009227"/>
    </source>
</evidence>
<evidence type="ECO:0000256" key="4">
    <source>
        <dbReference type="PIRSR" id="PIRSR036979-1"/>
    </source>
</evidence>
<proteinExistence type="inferred from homology"/>
<dbReference type="GO" id="GO:0046872">
    <property type="term" value="F:metal ion binding"/>
    <property type="evidence" value="ECO:0007669"/>
    <property type="project" value="UniProtKB-KW"/>
</dbReference>
<dbReference type="PROSITE" id="PS51409">
    <property type="entry name" value="ARGINASE_2"/>
    <property type="match status" value="1"/>
</dbReference>
<dbReference type="AlphaFoldDB" id="A0A1J0VFE1"/>
<dbReference type="PRINTS" id="PR00116">
    <property type="entry name" value="ARGINASE"/>
</dbReference>
<dbReference type="SUPFAM" id="SSF52768">
    <property type="entry name" value="Arginase/deacetylase"/>
    <property type="match status" value="1"/>
</dbReference>
<keyword evidence="2 4" id="KW-0479">Metal-binding</keyword>
<dbReference type="Proteomes" id="UP000181985">
    <property type="component" value="Chromosome"/>
</dbReference>
<dbReference type="CDD" id="cd11592">
    <property type="entry name" value="Agmatinase_PAH"/>
    <property type="match status" value="1"/>
</dbReference>
<dbReference type="RefSeq" id="WP_071943031.1">
    <property type="nucleotide sequence ID" value="NZ_CP018139.1"/>
</dbReference>
<feature type="binding site" evidence="4">
    <location>
        <position position="154"/>
    </location>
    <ligand>
        <name>Mn(2+)</name>
        <dbReference type="ChEBI" id="CHEBI:29035"/>
        <label>1</label>
    </ligand>
</feature>
<dbReference type="PANTHER" id="PTHR11358:SF26">
    <property type="entry name" value="GUANIDINO ACID HYDROLASE, MITOCHONDRIAL"/>
    <property type="match status" value="1"/>
</dbReference>
<dbReference type="InterPro" id="IPR020855">
    <property type="entry name" value="Ureohydrolase_Mn_BS"/>
</dbReference>
<reference evidence="7" key="1">
    <citation type="submission" date="2016-11" db="EMBL/GenBank/DDBJ databases">
        <title>Halolamina sediminis sp. nov., an extremely halophilic archaeon isolated from solar salt.</title>
        <authorList>
            <person name="Koh H.-W."/>
            <person name="Rani S."/>
            <person name="Park S.-J."/>
        </authorList>
    </citation>
    <scope>NUCLEOTIDE SEQUENCE [LARGE SCALE GENOMIC DNA]</scope>
    <source>
        <strain evidence="7">Hb3</strain>
    </source>
</reference>
<dbReference type="EMBL" id="CP018139">
    <property type="protein sequence ID" value="APE30706.1"/>
    <property type="molecule type" value="Genomic_DNA"/>
</dbReference>
<feature type="binding site" evidence="4">
    <location>
        <position position="152"/>
    </location>
    <ligand>
        <name>Mn(2+)</name>
        <dbReference type="ChEBI" id="CHEBI:29035"/>
        <label>1</label>
    </ligand>
</feature>
<comment type="similarity">
    <text evidence="1">Belongs to the arginase family. Agmatinase subfamily.</text>
</comment>
<evidence type="ECO:0000256" key="2">
    <source>
        <dbReference type="ARBA" id="ARBA00022723"/>
    </source>
</evidence>
<dbReference type="PANTHER" id="PTHR11358">
    <property type="entry name" value="ARGINASE/AGMATINASE"/>
    <property type="match status" value="1"/>
</dbReference>